<name>A0A0J7XJA2_9SPHN</name>
<organism evidence="1 2">
    <name type="scientific">Sphingobium cupriresistens LL01</name>
    <dbReference type="NCBI Taxonomy" id="1420583"/>
    <lineage>
        <taxon>Bacteria</taxon>
        <taxon>Pseudomonadati</taxon>
        <taxon>Pseudomonadota</taxon>
        <taxon>Alphaproteobacteria</taxon>
        <taxon>Sphingomonadales</taxon>
        <taxon>Sphingomonadaceae</taxon>
        <taxon>Sphingobium</taxon>
    </lineage>
</organism>
<dbReference type="PATRIC" id="fig|1420583.3.peg.4407"/>
<protein>
    <submittedName>
        <fullName evidence="1">Uncharacterized protein</fullName>
    </submittedName>
</protein>
<dbReference type="AlphaFoldDB" id="A0A0J7XJA2"/>
<dbReference type="RefSeq" id="WP_066609245.1">
    <property type="nucleotide sequence ID" value="NZ_KQ130439.1"/>
</dbReference>
<keyword evidence="2" id="KW-1185">Reference proteome</keyword>
<evidence type="ECO:0000313" key="2">
    <source>
        <dbReference type="Proteomes" id="UP000052232"/>
    </source>
</evidence>
<proteinExistence type="predicted"/>
<accession>A0A0J7XJA2</accession>
<sequence length="145" mass="16911">MISEDQLREKLRKIEALYAGAKTDGEKSAAGAAAERIRVKFENASKQERAEEFKFSITDPWSRQLFIALCRRYGIKPFRYTRMHRQTVIIRAPASFVQMTLWPEFEELSSALTAHLDEITTKIIREEVHEATQDADEIREPRQLR</sequence>
<gene>
    <name evidence="1" type="ORF">V473_23000</name>
</gene>
<reference evidence="1 2" key="1">
    <citation type="journal article" date="2015" name="G3 (Bethesda)">
        <title>Insights into Ongoing Evolution of the Hexachlorocyclohexane Catabolic Pathway from Comparative Genomics of Ten Sphingomonadaceae Strains.</title>
        <authorList>
            <person name="Pearce S.L."/>
            <person name="Oakeshott J.G."/>
            <person name="Pandey G."/>
        </authorList>
    </citation>
    <scope>NUCLEOTIDE SEQUENCE [LARGE SCALE GENOMIC DNA]</scope>
    <source>
        <strain evidence="1 2">LL01</strain>
    </source>
</reference>
<comment type="caution">
    <text evidence="1">The sequence shown here is derived from an EMBL/GenBank/DDBJ whole genome shotgun (WGS) entry which is preliminary data.</text>
</comment>
<dbReference type="STRING" id="1420583.V473_23000"/>
<dbReference type="EMBL" id="JACT01000008">
    <property type="protein sequence ID" value="KMS51734.1"/>
    <property type="molecule type" value="Genomic_DNA"/>
</dbReference>
<dbReference type="Proteomes" id="UP000052232">
    <property type="component" value="Unassembled WGS sequence"/>
</dbReference>
<evidence type="ECO:0000313" key="1">
    <source>
        <dbReference type="EMBL" id="KMS51734.1"/>
    </source>
</evidence>